<dbReference type="Pfam" id="PF13518">
    <property type="entry name" value="HTH_28"/>
    <property type="match status" value="1"/>
</dbReference>
<evidence type="ECO:0000313" key="3">
    <source>
        <dbReference type="Proteomes" id="UP000003922"/>
    </source>
</evidence>
<dbReference type="EMBL" id="AADV02000047">
    <property type="protein sequence ID" value="EAM49895.1"/>
    <property type="molecule type" value="Genomic_DNA"/>
</dbReference>
<keyword evidence="3" id="KW-1185">Reference proteome</keyword>
<feature type="domain" description="Insertion element IS150 protein InsJ-like helix-turn-helix" evidence="1">
    <location>
        <begin position="47"/>
        <end position="82"/>
    </location>
</feature>
<protein>
    <recommendedName>
        <fullName evidence="1">Insertion element IS150 protein InsJ-like helix-turn-helix domain-containing protein</fullName>
    </recommendedName>
</protein>
<name>Q4C183_CROWT</name>
<reference evidence="2" key="1">
    <citation type="submission" date="2004-02" db="EMBL/GenBank/DDBJ databases">
        <authorList>
            <consortium name="DOE Joint Genome Institute"/>
        </authorList>
    </citation>
    <scope>NUCLEOTIDE SEQUENCE [LARGE SCALE GENOMIC DNA]</scope>
    <source>
        <strain evidence="2">WH 8501</strain>
    </source>
</reference>
<reference evidence="2" key="2">
    <citation type="submission" date="2005-06" db="EMBL/GenBank/DDBJ databases">
        <title>Sequencing of the draft genome and assembly of Crocosphaera watsonii WH 8501.</title>
        <authorList>
            <consortium name="US DOE Joint Genome Institute (JGI-PGF)"/>
            <person name="Copeland A."/>
            <person name="Lucas S."/>
            <person name="Lapidus A."/>
            <person name="Barry K."/>
            <person name="Detter C."/>
            <person name="Glavina T."/>
            <person name="Hammon N."/>
            <person name="Israni S."/>
            <person name="Pitluck S."/>
            <person name="Richardson P."/>
        </authorList>
    </citation>
    <scope>NUCLEOTIDE SEQUENCE [LARGE SCALE GENOMIC DNA]</scope>
    <source>
        <strain evidence="2">WH 8501</strain>
    </source>
</reference>
<dbReference type="SUPFAM" id="SSF46689">
    <property type="entry name" value="Homeodomain-like"/>
    <property type="match status" value="1"/>
</dbReference>
<dbReference type="KEGG" id="cwa:CwatDRAFT_3023"/>
<organism evidence="2 3">
    <name type="scientific">Crocosphaera watsonii WH 8501</name>
    <dbReference type="NCBI Taxonomy" id="165597"/>
    <lineage>
        <taxon>Bacteria</taxon>
        <taxon>Bacillati</taxon>
        <taxon>Cyanobacteriota</taxon>
        <taxon>Cyanophyceae</taxon>
        <taxon>Oscillatoriophycideae</taxon>
        <taxon>Chroococcales</taxon>
        <taxon>Aphanothecaceae</taxon>
        <taxon>Crocosphaera</taxon>
    </lineage>
</organism>
<dbReference type="AlphaFoldDB" id="Q4C183"/>
<evidence type="ECO:0000313" key="2">
    <source>
        <dbReference type="EMBL" id="EAM49895.1"/>
    </source>
</evidence>
<gene>
    <name evidence="2" type="ORF">CwatDRAFT_3023</name>
</gene>
<comment type="caution">
    <text evidence="2">The sequence shown here is derived from an EMBL/GenBank/DDBJ whole genome shotgun (WGS) entry which is preliminary data.</text>
</comment>
<accession>Q4C183</accession>
<dbReference type="Proteomes" id="UP000003922">
    <property type="component" value="Unassembled WGS sequence"/>
</dbReference>
<proteinExistence type="predicted"/>
<evidence type="ECO:0000259" key="1">
    <source>
        <dbReference type="Pfam" id="PF13518"/>
    </source>
</evidence>
<dbReference type="OrthoDB" id="69748at2"/>
<sequence length="130" mass="14999">MCFNETNGRISKLMSMIKALPINLSNLQKTVLQQIVRGTTNPYRLVRRAKLILAAASGESNSSISRRLELDRVQVRQWRSRWFEEREKLSAAEEQQVTEKALMVLIKGIFSDRPRPGTTKSFTVEHVWII</sequence>
<reference evidence="2" key="3">
    <citation type="submission" date="2016-12" db="EMBL/GenBank/DDBJ databases">
        <title>Annotation of the draft genome assembly of Crocosphaera watsonii WH 8501.</title>
        <authorList>
            <consortium name="US DOE Joint Genome Institute (JGI-ORNL)"/>
            <person name="Larimer F."/>
            <person name="Land M."/>
        </authorList>
    </citation>
    <scope>NUCLEOTIDE SEQUENCE</scope>
    <source>
        <strain evidence="2">WH 8501</strain>
    </source>
</reference>
<dbReference type="InterPro" id="IPR055247">
    <property type="entry name" value="InsJ-like_HTH"/>
</dbReference>
<dbReference type="InterPro" id="IPR009057">
    <property type="entry name" value="Homeodomain-like_sf"/>
</dbReference>